<gene>
    <name evidence="1" type="ORF">SAMN05216333_11226</name>
</gene>
<accession>A0A1H8QKX4</accession>
<sequence>MIKCRVKVITKDFRYHYSGIFQSTWHAMVDAAAKVTNPVRLITVQVIR</sequence>
<evidence type="ECO:0000313" key="1">
    <source>
        <dbReference type="EMBL" id="SEO54895.1"/>
    </source>
</evidence>
<name>A0A1H8QKX4_9PROT</name>
<evidence type="ECO:0000313" key="2">
    <source>
        <dbReference type="Proteomes" id="UP000198814"/>
    </source>
</evidence>
<dbReference type="AlphaFoldDB" id="A0A1H8QKX4"/>
<dbReference type="Proteomes" id="UP000198814">
    <property type="component" value="Unassembled WGS sequence"/>
</dbReference>
<proteinExistence type="predicted"/>
<organism evidence="1 2">
    <name type="scientific">Nitrosomonas oligotropha</name>
    <dbReference type="NCBI Taxonomy" id="42354"/>
    <lineage>
        <taxon>Bacteria</taxon>
        <taxon>Pseudomonadati</taxon>
        <taxon>Pseudomonadota</taxon>
        <taxon>Betaproteobacteria</taxon>
        <taxon>Nitrosomonadales</taxon>
        <taxon>Nitrosomonadaceae</taxon>
        <taxon>Nitrosomonas</taxon>
    </lineage>
</organism>
<keyword evidence="2" id="KW-1185">Reference proteome</keyword>
<dbReference type="STRING" id="42354.SAMN05216333_11226"/>
<protein>
    <submittedName>
        <fullName evidence="1">Uncharacterized protein</fullName>
    </submittedName>
</protein>
<dbReference type="EMBL" id="FODO01000012">
    <property type="protein sequence ID" value="SEO54895.1"/>
    <property type="molecule type" value="Genomic_DNA"/>
</dbReference>
<reference evidence="2" key="1">
    <citation type="submission" date="2016-10" db="EMBL/GenBank/DDBJ databases">
        <authorList>
            <person name="Varghese N."/>
            <person name="Submissions S."/>
        </authorList>
    </citation>
    <scope>NUCLEOTIDE SEQUENCE [LARGE SCALE GENOMIC DNA]</scope>
    <source>
        <strain evidence="2">Nm76</strain>
    </source>
</reference>